<comment type="caution">
    <text evidence="5">The sequence shown here is derived from an EMBL/GenBank/DDBJ whole genome shotgun (WGS) entry which is preliminary data.</text>
</comment>
<dbReference type="RefSeq" id="WP_134373258.1">
    <property type="nucleotide sequence ID" value="NZ_SOGO01000021.1"/>
</dbReference>
<dbReference type="Proteomes" id="UP000297851">
    <property type="component" value="Unassembled WGS sequence"/>
</dbReference>
<dbReference type="PANTHER" id="PTHR10655">
    <property type="entry name" value="LYSOPHOSPHOLIPASE-RELATED"/>
    <property type="match status" value="1"/>
</dbReference>
<keyword evidence="2" id="KW-0378">Hydrolase</keyword>
<evidence type="ECO:0000313" key="5">
    <source>
        <dbReference type="EMBL" id="TFD03306.1"/>
    </source>
</evidence>
<organism evidence="5 6">
    <name type="scientific">Cryobacterium sandaracinum</name>
    <dbReference type="NCBI Taxonomy" id="1259247"/>
    <lineage>
        <taxon>Bacteria</taxon>
        <taxon>Bacillati</taxon>
        <taxon>Actinomycetota</taxon>
        <taxon>Actinomycetes</taxon>
        <taxon>Micrococcales</taxon>
        <taxon>Microbacteriaceae</taxon>
        <taxon>Cryobacterium</taxon>
    </lineage>
</organism>
<dbReference type="Gene3D" id="3.40.50.1820">
    <property type="entry name" value="alpha/beta hydrolase"/>
    <property type="match status" value="1"/>
</dbReference>
<evidence type="ECO:0000256" key="1">
    <source>
        <dbReference type="ARBA" id="ARBA00006499"/>
    </source>
</evidence>
<reference evidence="5 6" key="1">
    <citation type="submission" date="2019-03" db="EMBL/GenBank/DDBJ databases">
        <title>Genomics of glacier-inhabiting Cryobacterium strains.</title>
        <authorList>
            <person name="Liu Q."/>
            <person name="Xin Y.-H."/>
        </authorList>
    </citation>
    <scope>NUCLEOTIDE SEQUENCE [LARGE SCALE GENOMIC DNA]</scope>
    <source>
        <strain evidence="5 6">TMT2-16</strain>
    </source>
</reference>
<feature type="compositionally biased region" description="Low complexity" evidence="3">
    <location>
        <begin position="9"/>
        <end position="30"/>
    </location>
</feature>
<dbReference type="InterPro" id="IPR029058">
    <property type="entry name" value="AB_hydrolase_fold"/>
</dbReference>
<comment type="similarity">
    <text evidence="1">Belongs to the AB hydrolase superfamily. AB hydrolase 2 family.</text>
</comment>
<dbReference type="PANTHER" id="PTHR10655:SF17">
    <property type="entry name" value="LYSOPHOSPHOLIPASE-LIKE PROTEIN 1"/>
    <property type="match status" value="1"/>
</dbReference>
<feature type="region of interest" description="Disordered" evidence="3">
    <location>
        <begin position="1"/>
        <end position="31"/>
    </location>
</feature>
<gene>
    <name evidence="5" type="ORF">E3T25_06740</name>
</gene>
<feature type="domain" description="Phospholipase/carboxylesterase/thioesterase" evidence="4">
    <location>
        <begin position="51"/>
        <end position="243"/>
    </location>
</feature>
<evidence type="ECO:0000259" key="4">
    <source>
        <dbReference type="Pfam" id="PF02230"/>
    </source>
</evidence>
<dbReference type="InterPro" id="IPR003140">
    <property type="entry name" value="PLipase/COase/thioEstase"/>
</dbReference>
<proteinExistence type="inferred from homology"/>
<evidence type="ECO:0000256" key="3">
    <source>
        <dbReference type="SAM" id="MobiDB-lite"/>
    </source>
</evidence>
<name>A0ABY2JDT5_9MICO</name>
<accession>A0ABY2JDT5</accession>
<evidence type="ECO:0000256" key="2">
    <source>
        <dbReference type="ARBA" id="ARBA00022801"/>
    </source>
</evidence>
<keyword evidence="6" id="KW-1185">Reference proteome</keyword>
<evidence type="ECO:0000313" key="6">
    <source>
        <dbReference type="Proteomes" id="UP000297851"/>
    </source>
</evidence>
<dbReference type="EMBL" id="SOGO01000021">
    <property type="protein sequence ID" value="TFD03306.1"/>
    <property type="molecule type" value="Genomic_DNA"/>
</dbReference>
<protein>
    <submittedName>
        <fullName evidence="5">Phospholipase</fullName>
    </submittedName>
</protein>
<dbReference type="InterPro" id="IPR050565">
    <property type="entry name" value="LYPA1-2/EST-like"/>
</dbReference>
<sequence>MGPNDTNPGGDASTGSDDTTESSTTGAAAACAEPIDPDGVLWSASGADRAGRPLLLILHGYGSHEGDLFSLAPHLPLHPVIAALRAPLPAGPGWAWFPIGAAGAKVNPGSPSADALDAAAAGVLEWLDGLPEQPASVGLLGFSQGGAMALQLLRQAPDRFAFAVQLSGFVGRSKHTGDERLRERRLPVFWGRGTADPVIPQDAVDRTRAWLPEHSTLTERIYEGMGHSISQAELGEIVTFLRAQYDA</sequence>
<dbReference type="SUPFAM" id="SSF53474">
    <property type="entry name" value="alpha/beta-Hydrolases"/>
    <property type="match status" value="1"/>
</dbReference>
<dbReference type="Pfam" id="PF02230">
    <property type="entry name" value="Abhydrolase_2"/>
    <property type="match status" value="1"/>
</dbReference>